<evidence type="ECO:0000313" key="3">
    <source>
        <dbReference type="EnsemblProtists" id="EKX35149"/>
    </source>
</evidence>
<protein>
    <submittedName>
        <fullName evidence="2 3">Uncharacterized protein</fullName>
    </submittedName>
</protein>
<feature type="compositionally biased region" description="Acidic residues" evidence="1">
    <location>
        <begin position="39"/>
        <end position="62"/>
    </location>
</feature>
<dbReference type="PaxDb" id="55529-EKX35149"/>
<reference evidence="2 4" key="1">
    <citation type="journal article" date="2012" name="Nature">
        <title>Algal genomes reveal evolutionary mosaicism and the fate of nucleomorphs.</title>
        <authorList>
            <consortium name="DOE Joint Genome Institute"/>
            <person name="Curtis B.A."/>
            <person name="Tanifuji G."/>
            <person name="Burki F."/>
            <person name="Gruber A."/>
            <person name="Irimia M."/>
            <person name="Maruyama S."/>
            <person name="Arias M.C."/>
            <person name="Ball S.G."/>
            <person name="Gile G.H."/>
            <person name="Hirakawa Y."/>
            <person name="Hopkins J.F."/>
            <person name="Kuo A."/>
            <person name="Rensing S.A."/>
            <person name="Schmutz J."/>
            <person name="Symeonidi A."/>
            <person name="Elias M."/>
            <person name="Eveleigh R.J."/>
            <person name="Herman E.K."/>
            <person name="Klute M.J."/>
            <person name="Nakayama T."/>
            <person name="Obornik M."/>
            <person name="Reyes-Prieto A."/>
            <person name="Armbrust E.V."/>
            <person name="Aves S.J."/>
            <person name="Beiko R.G."/>
            <person name="Coutinho P."/>
            <person name="Dacks J.B."/>
            <person name="Durnford D.G."/>
            <person name="Fast N.M."/>
            <person name="Green B.R."/>
            <person name="Grisdale C.J."/>
            <person name="Hempel F."/>
            <person name="Henrissat B."/>
            <person name="Hoppner M.P."/>
            <person name="Ishida K."/>
            <person name="Kim E."/>
            <person name="Koreny L."/>
            <person name="Kroth P.G."/>
            <person name="Liu Y."/>
            <person name="Malik S.B."/>
            <person name="Maier U.G."/>
            <person name="McRose D."/>
            <person name="Mock T."/>
            <person name="Neilson J.A."/>
            <person name="Onodera N.T."/>
            <person name="Poole A.M."/>
            <person name="Pritham E.J."/>
            <person name="Richards T.A."/>
            <person name="Rocap G."/>
            <person name="Roy S.W."/>
            <person name="Sarai C."/>
            <person name="Schaack S."/>
            <person name="Shirato S."/>
            <person name="Slamovits C.H."/>
            <person name="Spencer D.F."/>
            <person name="Suzuki S."/>
            <person name="Worden A.Z."/>
            <person name="Zauner S."/>
            <person name="Barry K."/>
            <person name="Bell C."/>
            <person name="Bharti A.K."/>
            <person name="Crow J.A."/>
            <person name="Grimwood J."/>
            <person name="Kramer R."/>
            <person name="Lindquist E."/>
            <person name="Lucas S."/>
            <person name="Salamov A."/>
            <person name="McFadden G.I."/>
            <person name="Lane C.E."/>
            <person name="Keeling P.J."/>
            <person name="Gray M.W."/>
            <person name="Grigoriev I.V."/>
            <person name="Archibald J.M."/>
        </authorList>
    </citation>
    <scope>NUCLEOTIDE SEQUENCE</scope>
    <source>
        <strain evidence="2 4">CCMP2712</strain>
    </source>
</reference>
<dbReference type="HOGENOM" id="CLU_1356920_0_0_1"/>
<dbReference type="GeneID" id="17291849"/>
<dbReference type="KEGG" id="gtt:GUITHDRAFT_146729"/>
<reference evidence="3" key="3">
    <citation type="submission" date="2015-06" db="UniProtKB">
        <authorList>
            <consortium name="EnsemblProtists"/>
        </authorList>
    </citation>
    <scope>IDENTIFICATION</scope>
</reference>
<evidence type="ECO:0000313" key="4">
    <source>
        <dbReference type="Proteomes" id="UP000011087"/>
    </source>
</evidence>
<reference evidence="4" key="2">
    <citation type="submission" date="2012-11" db="EMBL/GenBank/DDBJ databases">
        <authorList>
            <person name="Kuo A."/>
            <person name="Curtis B.A."/>
            <person name="Tanifuji G."/>
            <person name="Burki F."/>
            <person name="Gruber A."/>
            <person name="Irimia M."/>
            <person name="Maruyama S."/>
            <person name="Arias M.C."/>
            <person name="Ball S.G."/>
            <person name="Gile G.H."/>
            <person name="Hirakawa Y."/>
            <person name="Hopkins J.F."/>
            <person name="Rensing S.A."/>
            <person name="Schmutz J."/>
            <person name="Symeonidi A."/>
            <person name="Elias M."/>
            <person name="Eveleigh R.J."/>
            <person name="Herman E.K."/>
            <person name="Klute M.J."/>
            <person name="Nakayama T."/>
            <person name="Obornik M."/>
            <person name="Reyes-Prieto A."/>
            <person name="Armbrust E.V."/>
            <person name="Aves S.J."/>
            <person name="Beiko R.G."/>
            <person name="Coutinho P."/>
            <person name="Dacks J.B."/>
            <person name="Durnford D.G."/>
            <person name="Fast N.M."/>
            <person name="Green B.R."/>
            <person name="Grisdale C."/>
            <person name="Hempe F."/>
            <person name="Henrissat B."/>
            <person name="Hoppner M.P."/>
            <person name="Ishida K.-I."/>
            <person name="Kim E."/>
            <person name="Koreny L."/>
            <person name="Kroth P.G."/>
            <person name="Liu Y."/>
            <person name="Malik S.-B."/>
            <person name="Maier U.G."/>
            <person name="McRose D."/>
            <person name="Mock T."/>
            <person name="Neilson J.A."/>
            <person name="Onodera N.T."/>
            <person name="Poole A.M."/>
            <person name="Pritham E.J."/>
            <person name="Richards T.A."/>
            <person name="Rocap G."/>
            <person name="Roy S.W."/>
            <person name="Sarai C."/>
            <person name="Schaack S."/>
            <person name="Shirato S."/>
            <person name="Slamovits C.H."/>
            <person name="Spencer D.F."/>
            <person name="Suzuki S."/>
            <person name="Worden A.Z."/>
            <person name="Zauner S."/>
            <person name="Barry K."/>
            <person name="Bell C."/>
            <person name="Bharti A.K."/>
            <person name="Crow J.A."/>
            <person name="Grimwood J."/>
            <person name="Kramer R."/>
            <person name="Lindquist E."/>
            <person name="Lucas S."/>
            <person name="Salamov A."/>
            <person name="McFadden G.I."/>
            <person name="Lane C.E."/>
            <person name="Keeling P.J."/>
            <person name="Gray M.W."/>
            <person name="Grigoriev I.V."/>
            <person name="Archibald J.M."/>
        </authorList>
    </citation>
    <scope>NUCLEOTIDE SEQUENCE</scope>
    <source>
        <strain evidence="4">CCMP2712</strain>
    </source>
</reference>
<sequence length="202" mass="22102">MAAVAAQDASSSLYSLLIFPSAPPLPPPSFSFLDRGEEAVEETAGEEAVEETAGEEAVEETAGETVCEQAEPQPKPAGEHKPGYKTTKDGMVEVPISGQAYANLQYQASRLNCFYPKGSEREGEPDVGRFLNDIGRRANRVFQAILMEHRGANQNGGASDEVDEEDQQKTLMRLAKIPGVRERFHAMFLAETIRETQQNLSE</sequence>
<organism evidence="2">
    <name type="scientific">Guillardia theta (strain CCMP2712)</name>
    <name type="common">Cryptophyte</name>
    <dbReference type="NCBI Taxonomy" id="905079"/>
    <lineage>
        <taxon>Eukaryota</taxon>
        <taxon>Cryptophyceae</taxon>
        <taxon>Pyrenomonadales</taxon>
        <taxon>Geminigeraceae</taxon>
        <taxon>Guillardia</taxon>
    </lineage>
</organism>
<feature type="compositionally biased region" description="Basic and acidic residues" evidence="1">
    <location>
        <begin position="77"/>
        <end position="89"/>
    </location>
</feature>
<name>L1IGU5_GUITC</name>
<feature type="region of interest" description="Disordered" evidence="1">
    <location>
        <begin position="27"/>
        <end position="89"/>
    </location>
</feature>
<evidence type="ECO:0000313" key="2">
    <source>
        <dbReference type="EMBL" id="EKX35149.1"/>
    </source>
</evidence>
<accession>L1IGU5</accession>
<keyword evidence="4" id="KW-1185">Reference proteome</keyword>
<dbReference type="EMBL" id="JH993096">
    <property type="protein sequence ID" value="EKX35149.1"/>
    <property type="molecule type" value="Genomic_DNA"/>
</dbReference>
<dbReference type="AlphaFoldDB" id="L1IGU5"/>
<dbReference type="Proteomes" id="UP000011087">
    <property type="component" value="Unassembled WGS sequence"/>
</dbReference>
<dbReference type="EnsemblProtists" id="EKX35149">
    <property type="protein sequence ID" value="EKX35149"/>
    <property type="gene ID" value="GUITHDRAFT_146729"/>
</dbReference>
<evidence type="ECO:0000256" key="1">
    <source>
        <dbReference type="SAM" id="MobiDB-lite"/>
    </source>
</evidence>
<dbReference type="RefSeq" id="XP_005822129.1">
    <property type="nucleotide sequence ID" value="XM_005822072.1"/>
</dbReference>
<gene>
    <name evidence="2" type="ORF">GUITHDRAFT_146729</name>
</gene>
<proteinExistence type="predicted"/>